<accession>A0A9Q3IF48</accession>
<gene>
    <name evidence="1" type="ORF">O181_080626</name>
</gene>
<proteinExistence type="predicted"/>
<name>A0A9Q3IF48_9BASI</name>
<sequence length="147" mass="16331">MDLDVYSDASWGGEFSRPTHGYLTRLSGFSKRLVTVASSSCHAEFMALGISARHSQWVQNLIGEILGRRLTIDMKCDNASCMKITMDCSSNKRTRHSDREFFISNQLLHKGLATLSWVCSAEMLADVFTKPLGPQLHACFADKLLAA</sequence>
<dbReference type="CDD" id="cd09272">
    <property type="entry name" value="RNase_HI_RT_Ty1"/>
    <property type="match status" value="1"/>
</dbReference>
<reference evidence="1" key="1">
    <citation type="submission" date="2021-03" db="EMBL/GenBank/DDBJ databases">
        <title>Draft genome sequence of rust myrtle Austropuccinia psidii MF-1, a brazilian biotype.</title>
        <authorList>
            <person name="Quecine M.C."/>
            <person name="Pachon D.M.R."/>
            <person name="Bonatelli M.L."/>
            <person name="Correr F.H."/>
            <person name="Franceschini L.M."/>
            <person name="Leite T.F."/>
            <person name="Margarido G.R.A."/>
            <person name="Almeida C.A."/>
            <person name="Ferrarezi J.A."/>
            <person name="Labate C.A."/>
        </authorList>
    </citation>
    <scope>NUCLEOTIDE SEQUENCE</scope>
    <source>
        <strain evidence="1">MF-1</strain>
    </source>
</reference>
<evidence type="ECO:0008006" key="3">
    <source>
        <dbReference type="Google" id="ProtNLM"/>
    </source>
</evidence>
<dbReference type="AlphaFoldDB" id="A0A9Q3IF48"/>
<protein>
    <recommendedName>
        <fullName evidence="3">Reverse transcriptase Ty1/copia-type domain-containing protein</fullName>
    </recommendedName>
</protein>
<keyword evidence="2" id="KW-1185">Reference proteome</keyword>
<comment type="caution">
    <text evidence="1">The sequence shown here is derived from an EMBL/GenBank/DDBJ whole genome shotgun (WGS) entry which is preliminary data.</text>
</comment>
<dbReference type="OrthoDB" id="5080239at2759"/>
<evidence type="ECO:0000313" key="1">
    <source>
        <dbReference type="EMBL" id="MBW0540911.1"/>
    </source>
</evidence>
<organism evidence="1 2">
    <name type="scientific">Austropuccinia psidii MF-1</name>
    <dbReference type="NCBI Taxonomy" id="1389203"/>
    <lineage>
        <taxon>Eukaryota</taxon>
        <taxon>Fungi</taxon>
        <taxon>Dikarya</taxon>
        <taxon>Basidiomycota</taxon>
        <taxon>Pucciniomycotina</taxon>
        <taxon>Pucciniomycetes</taxon>
        <taxon>Pucciniales</taxon>
        <taxon>Sphaerophragmiaceae</taxon>
        <taxon>Austropuccinia</taxon>
    </lineage>
</organism>
<evidence type="ECO:0000313" key="2">
    <source>
        <dbReference type="Proteomes" id="UP000765509"/>
    </source>
</evidence>
<dbReference type="EMBL" id="AVOT02045579">
    <property type="protein sequence ID" value="MBW0540911.1"/>
    <property type="molecule type" value="Genomic_DNA"/>
</dbReference>
<dbReference type="Proteomes" id="UP000765509">
    <property type="component" value="Unassembled WGS sequence"/>
</dbReference>